<evidence type="ECO:0000313" key="2">
    <source>
        <dbReference type="Proteomes" id="UP000517252"/>
    </source>
</evidence>
<accession>A0A6V8RBK3</accession>
<protein>
    <submittedName>
        <fullName evidence="1">Uncharacterized protein</fullName>
    </submittedName>
</protein>
<dbReference type="AlphaFoldDB" id="A0A6V8RBK3"/>
<reference evidence="1 2" key="1">
    <citation type="submission" date="2020-07" db="EMBL/GenBank/DDBJ databases">
        <title>Trichoderma asperellum IC-1 whole genome shotgun sequence.</title>
        <authorList>
            <person name="Kanamasa S."/>
            <person name="Takahashi H."/>
        </authorList>
    </citation>
    <scope>NUCLEOTIDE SEQUENCE [LARGE SCALE GENOMIC DNA]</scope>
    <source>
        <strain evidence="1 2">IC-1</strain>
    </source>
</reference>
<proteinExistence type="predicted"/>
<dbReference type="EMBL" id="BLZH01000017">
    <property type="protein sequence ID" value="GFP60388.1"/>
    <property type="molecule type" value="Genomic_DNA"/>
</dbReference>
<name>A0A6V8RBK3_TRIAP</name>
<gene>
    <name evidence="1" type="ORF">TASIC1_0017015000</name>
</gene>
<sequence>MLGRQDRLSITGYRSPSWPNNFDQAKDQVLASLSSIPPLYSAHFEACDTGDELLQCIQALPRLKNKSDGVRASTRIIKHLQFYIQFIESLVQVDKLHTSTLVTNYTAFTDKFVSSLYTSSAEFPIFDRFSWLFTHTRLISSLDFMTVRDKKAAMCSTIAQDLYMGFRKYLSPEEFAHQLR</sequence>
<dbReference type="Proteomes" id="UP000517252">
    <property type="component" value="Unassembled WGS sequence"/>
</dbReference>
<evidence type="ECO:0000313" key="1">
    <source>
        <dbReference type="EMBL" id="GFP60388.1"/>
    </source>
</evidence>
<comment type="caution">
    <text evidence="1">The sequence shown here is derived from an EMBL/GenBank/DDBJ whole genome shotgun (WGS) entry which is preliminary data.</text>
</comment>
<organism evidence="1 2">
    <name type="scientific">Trichoderma asperellum</name>
    <name type="common">Filamentous fungus</name>
    <dbReference type="NCBI Taxonomy" id="101201"/>
    <lineage>
        <taxon>Eukaryota</taxon>
        <taxon>Fungi</taxon>
        <taxon>Dikarya</taxon>
        <taxon>Ascomycota</taxon>
        <taxon>Pezizomycotina</taxon>
        <taxon>Sordariomycetes</taxon>
        <taxon>Hypocreomycetidae</taxon>
        <taxon>Hypocreales</taxon>
        <taxon>Hypocreaceae</taxon>
        <taxon>Trichoderma</taxon>
    </lineage>
</organism>